<dbReference type="Proteomes" id="UP000194632">
    <property type="component" value="Unassembled WGS sequence"/>
</dbReference>
<keyword evidence="2" id="KW-1185">Reference proteome</keyword>
<evidence type="ECO:0000313" key="1">
    <source>
        <dbReference type="EMBL" id="OUC79064.1"/>
    </source>
</evidence>
<dbReference type="AlphaFoldDB" id="A0A243QBG7"/>
<name>A0A243QBG7_9ACTN</name>
<sequence>MTLRTFRKTIATIFADEIGMEAAAEHLGHTSQEITRRHCVQRKLVTSDVRTRSIASPRFSCVHRGCHEKRPHPGCG</sequence>
<protein>
    <recommendedName>
        <fullName evidence="3">Tyr recombinase domain-containing protein</fullName>
    </recommendedName>
</protein>
<dbReference type="OrthoDB" id="4326943at2"/>
<evidence type="ECO:0008006" key="3">
    <source>
        <dbReference type="Google" id="ProtNLM"/>
    </source>
</evidence>
<dbReference type="EMBL" id="NGFO01000009">
    <property type="protein sequence ID" value="OUC79064.1"/>
    <property type="molecule type" value="Genomic_DNA"/>
</dbReference>
<accession>A0A243QBG7</accession>
<proteinExistence type="predicted"/>
<dbReference type="RefSeq" id="WP_086535199.1">
    <property type="nucleotide sequence ID" value="NZ_NGFO01000009.1"/>
</dbReference>
<gene>
    <name evidence="1" type="ORF">CA982_10115</name>
</gene>
<organism evidence="1 2">
    <name type="scientific">Gordonia lacunae</name>
    <dbReference type="NCBI Taxonomy" id="417102"/>
    <lineage>
        <taxon>Bacteria</taxon>
        <taxon>Bacillati</taxon>
        <taxon>Actinomycetota</taxon>
        <taxon>Actinomycetes</taxon>
        <taxon>Mycobacteriales</taxon>
        <taxon>Gordoniaceae</taxon>
        <taxon>Gordonia</taxon>
    </lineage>
</organism>
<reference evidence="1 2" key="1">
    <citation type="submission" date="2017-05" db="EMBL/GenBank/DDBJ databases">
        <title>Biotechnological potential of actinobacteria isolated from South African environments.</title>
        <authorList>
            <person name="Le Roes-Hill M."/>
            <person name="Prins A."/>
            <person name="Durrell K.A."/>
        </authorList>
    </citation>
    <scope>NUCLEOTIDE SEQUENCE [LARGE SCALE GENOMIC DNA]</scope>
    <source>
        <strain evidence="1">BS2</strain>
    </source>
</reference>
<comment type="caution">
    <text evidence="1">The sequence shown here is derived from an EMBL/GenBank/DDBJ whole genome shotgun (WGS) entry which is preliminary data.</text>
</comment>
<evidence type="ECO:0000313" key="2">
    <source>
        <dbReference type="Proteomes" id="UP000194632"/>
    </source>
</evidence>